<keyword evidence="3 10" id="KW-0436">Ligase</keyword>
<dbReference type="PANTHER" id="PTHR43326:SF1">
    <property type="entry name" value="METHIONINE--TRNA LIGASE, MITOCHONDRIAL"/>
    <property type="match status" value="1"/>
</dbReference>
<keyword evidence="5 10" id="KW-0067">ATP-binding</keyword>
<keyword evidence="4 10" id="KW-0547">Nucleotide-binding</keyword>
<evidence type="ECO:0000313" key="13">
    <source>
        <dbReference type="Proteomes" id="UP000030106"/>
    </source>
</evidence>
<organism evidence="12 13">
    <name type="scientific">Beauveria bassiana D1-5</name>
    <dbReference type="NCBI Taxonomy" id="1245745"/>
    <lineage>
        <taxon>Eukaryota</taxon>
        <taxon>Fungi</taxon>
        <taxon>Dikarya</taxon>
        <taxon>Ascomycota</taxon>
        <taxon>Pezizomycotina</taxon>
        <taxon>Sordariomycetes</taxon>
        <taxon>Hypocreomycetidae</taxon>
        <taxon>Hypocreales</taxon>
        <taxon>Cordycipitaceae</taxon>
        <taxon>Beauveria</taxon>
    </lineage>
</organism>
<evidence type="ECO:0000256" key="8">
    <source>
        <dbReference type="ARBA" id="ARBA00026124"/>
    </source>
</evidence>
<dbReference type="Gene3D" id="3.40.630.30">
    <property type="match status" value="1"/>
</dbReference>
<evidence type="ECO:0000256" key="2">
    <source>
        <dbReference type="ARBA" id="ARBA00012838"/>
    </source>
</evidence>
<dbReference type="GO" id="GO:0006431">
    <property type="term" value="P:methionyl-tRNA aminoacylation"/>
    <property type="evidence" value="ECO:0007669"/>
    <property type="project" value="InterPro"/>
</dbReference>
<dbReference type="InterPro" id="IPR033911">
    <property type="entry name" value="MetRS_core"/>
</dbReference>
<dbReference type="SUPFAM" id="SSF55729">
    <property type="entry name" value="Acyl-CoA N-acyltransferases (Nat)"/>
    <property type="match status" value="1"/>
</dbReference>
<accession>A0A0A2VQX8</accession>
<keyword evidence="6 10" id="KW-0648">Protein biosynthesis</keyword>
<evidence type="ECO:0000256" key="4">
    <source>
        <dbReference type="ARBA" id="ARBA00022741"/>
    </source>
</evidence>
<dbReference type="Gene3D" id="1.10.730.10">
    <property type="entry name" value="Isoleucyl-tRNA Synthetase, Domain 1"/>
    <property type="match status" value="1"/>
</dbReference>
<dbReference type="InterPro" id="IPR014758">
    <property type="entry name" value="Met-tRNA_synth"/>
</dbReference>
<protein>
    <recommendedName>
        <fullName evidence="8">Methionine--tRNA ligase, mitochondrial</fullName>
        <ecNumber evidence="2">6.1.1.10</ecNumber>
    </recommendedName>
    <alternativeName>
        <fullName evidence="9">Methionyl-tRNA synthetase</fullName>
    </alternativeName>
</protein>
<dbReference type="STRING" id="1245745.A0A0A2VQX8"/>
<dbReference type="InterPro" id="IPR015413">
    <property type="entry name" value="Methionyl/Leucyl_tRNA_Synth"/>
</dbReference>
<dbReference type="PANTHER" id="PTHR43326">
    <property type="entry name" value="METHIONYL-TRNA SYNTHETASE"/>
    <property type="match status" value="1"/>
</dbReference>
<dbReference type="EMBL" id="ANFO01001277">
    <property type="protein sequence ID" value="KGQ03189.1"/>
    <property type="molecule type" value="Genomic_DNA"/>
</dbReference>
<dbReference type="Pfam" id="PF09334">
    <property type="entry name" value="tRNA-synt_1g"/>
    <property type="match status" value="1"/>
</dbReference>
<dbReference type="SUPFAM" id="SSF47323">
    <property type="entry name" value="Anticodon-binding domain of a subclass of class I aminoacyl-tRNA synthetases"/>
    <property type="match status" value="1"/>
</dbReference>
<dbReference type="EC" id="6.1.1.10" evidence="2"/>
<evidence type="ECO:0000313" key="12">
    <source>
        <dbReference type="EMBL" id="KGQ03189.1"/>
    </source>
</evidence>
<dbReference type="Gene3D" id="2.170.220.10">
    <property type="match status" value="1"/>
</dbReference>
<dbReference type="FunFam" id="2.170.220.10:FF:000002">
    <property type="entry name" value="Methionine--tRNA ligase"/>
    <property type="match status" value="1"/>
</dbReference>
<dbReference type="NCBIfam" id="TIGR00398">
    <property type="entry name" value="metG"/>
    <property type="match status" value="1"/>
</dbReference>
<comment type="similarity">
    <text evidence="1 10">Belongs to the class-I aminoacyl-tRNA synthetase family.</text>
</comment>
<dbReference type="InterPro" id="IPR000182">
    <property type="entry name" value="GNAT_dom"/>
</dbReference>
<dbReference type="Pfam" id="PF13302">
    <property type="entry name" value="Acetyltransf_3"/>
    <property type="match status" value="1"/>
</dbReference>
<sequence>MRLARLQPFSCRPNGPSSRRWNSSAQTKEKPFYVTTPIFYVNAAPHIGHLYCTVLADVLKRWQQINGKEAYLCTGTDEHGMKIQRAAAKEGMDPKSFCDLNSDKFRSLTHDADISNDFFVRTTDPDHKDAVSQFWLQLKNSLPKDLGLYKGTHEGWYCVSDECFYPEDLVQPSIVPQTGKKIMINVESENEVEWVKEETWFFPLTKYKDALLKFYDENPDWVKPANRMQEVRDWVENHLEDLSVTRPVSRLNWGIADPEDPTQTIYVWVDALINYITKAGYGSQWRTPTDDMGIWPADLHIIGKDILRFHAIYWPALLLALGLPPAKGILCHNHWTMSNRKMSKSLGNVVNPVFALQRWDVDPLRYFLMRNGNLTKDMSYSNDIISAIYGKELQANIGNLFYRIAKPKGAAGWSTRKAVASSNSGAFKELDEVRHKAEYAQFFSLESTLRQASDAFSKEMEDYNTGGAIREAFELLRDTNRYITDTQPWVLAKQKEPLSKLLLNWTIHRSAEALRIAAILLQPIMPSKMKRLLDEMGVRPDRRSVAYAHPDADDAYGTRNQGNSNHDRANKHLLLFPPMASGDVSDAEVLQQLKAYMGKNMAKSKMNQMVELLAMEARMGEAQVAKLLGTEFPVEQTPPRHPNRAIVLTHYPAIAAARALLVPYEAHHVVKYHGWMQDPDIQEATASEPMTLEEEYENQQSWRTSADKLTFIVCEPVAATQTTITAQKQDANPRMIGDVNFFLYPDDGDDNENATGDALVGEVDVMIAAKEHRGQGYGEAAVRALLVYIQTHLDAILAEYAQGGPKSSLRALMVKIQQGNKGSRALFEKLGFMQMGDVNYFGEVKMVLDWRDEVGSRDDAWKAAAKEYRELKYEALL</sequence>
<evidence type="ECO:0000256" key="3">
    <source>
        <dbReference type="ARBA" id="ARBA00022598"/>
    </source>
</evidence>
<dbReference type="SUPFAM" id="SSF52374">
    <property type="entry name" value="Nucleotidylyl transferase"/>
    <property type="match status" value="1"/>
</dbReference>
<dbReference type="PROSITE" id="PS51186">
    <property type="entry name" value="GNAT"/>
    <property type="match status" value="1"/>
</dbReference>
<dbReference type="AlphaFoldDB" id="A0A0A2VQX8"/>
<proteinExistence type="inferred from homology"/>
<feature type="domain" description="N-acetyltransferase" evidence="11">
    <location>
        <begin position="690"/>
        <end position="851"/>
    </location>
</feature>
<dbReference type="InterPro" id="IPR016181">
    <property type="entry name" value="Acyl_CoA_acyltransferase"/>
</dbReference>
<dbReference type="InterPro" id="IPR014729">
    <property type="entry name" value="Rossmann-like_a/b/a_fold"/>
</dbReference>
<dbReference type="HOGENOM" id="CLU_009710_5_1_1"/>
<dbReference type="eggNOG" id="KOG0436">
    <property type="taxonomic scope" value="Eukaryota"/>
</dbReference>
<evidence type="ECO:0000256" key="10">
    <source>
        <dbReference type="RuleBase" id="RU363039"/>
    </source>
</evidence>
<evidence type="ECO:0000256" key="7">
    <source>
        <dbReference type="ARBA" id="ARBA00023146"/>
    </source>
</evidence>
<evidence type="ECO:0000259" key="11">
    <source>
        <dbReference type="PROSITE" id="PS51186"/>
    </source>
</evidence>
<evidence type="ECO:0000256" key="1">
    <source>
        <dbReference type="ARBA" id="ARBA00005594"/>
    </source>
</evidence>
<dbReference type="InterPro" id="IPR023457">
    <property type="entry name" value="Met-tRNA_synth_2"/>
</dbReference>
<evidence type="ECO:0000256" key="6">
    <source>
        <dbReference type="ARBA" id="ARBA00022917"/>
    </source>
</evidence>
<dbReference type="PRINTS" id="PR01041">
    <property type="entry name" value="TRNASYNTHMET"/>
</dbReference>
<keyword evidence="7 10" id="KW-0030">Aminoacyl-tRNA synthetase</keyword>
<gene>
    <name evidence="12" type="ORF">BBAD15_g11597</name>
</gene>
<dbReference type="GO" id="GO:0016747">
    <property type="term" value="F:acyltransferase activity, transferring groups other than amino-acyl groups"/>
    <property type="evidence" value="ECO:0007669"/>
    <property type="project" value="InterPro"/>
</dbReference>
<name>A0A0A2VQX8_BEABA</name>
<evidence type="ECO:0000256" key="9">
    <source>
        <dbReference type="ARBA" id="ARBA00030904"/>
    </source>
</evidence>
<comment type="caution">
    <text evidence="12">The sequence shown here is derived from an EMBL/GenBank/DDBJ whole genome shotgun (WGS) entry which is preliminary data.</text>
</comment>
<dbReference type="GO" id="GO:0004825">
    <property type="term" value="F:methionine-tRNA ligase activity"/>
    <property type="evidence" value="ECO:0007669"/>
    <property type="project" value="UniProtKB-EC"/>
</dbReference>
<dbReference type="Proteomes" id="UP000030106">
    <property type="component" value="Unassembled WGS sequence"/>
</dbReference>
<dbReference type="OrthoDB" id="24670at2759"/>
<evidence type="ECO:0000256" key="5">
    <source>
        <dbReference type="ARBA" id="ARBA00022840"/>
    </source>
</evidence>
<dbReference type="GO" id="GO:0005524">
    <property type="term" value="F:ATP binding"/>
    <property type="evidence" value="ECO:0007669"/>
    <property type="project" value="UniProtKB-KW"/>
</dbReference>
<dbReference type="InterPro" id="IPR009080">
    <property type="entry name" value="tRNAsynth_Ia_anticodon-bd"/>
</dbReference>
<reference evidence="12 13" key="1">
    <citation type="submission" date="2012-10" db="EMBL/GenBank/DDBJ databases">
        <title>Genome sequencing and analysis of entomopathogenic fungi Beauveria bassiana D1-5.</title>
        <authorList>
            <person name="Li Q."/>
            <person name="Wang L."/>
            <person name="Zhang Z."/>
            <person name="Wang Q."/>
            <person name="Ren J."/>
            <person name="Wang M."/>
            <person name="Xu W."/>
            <person name="Wang J."/>
            <person name="Lu Y."/>
            <person name="Du Q."/>
            <person name="Sun Z."/>
        </authorList>
    </citation>
    <scope>NUCLEOTIDE SEQUENCE [LARGE SCALE GENOMIC DNA]</scope>
    <source>
        <strain evidence="12 13">D1-5</strain>
    </source>
</reference>
<dbReference type="CDD" id="cd00814">
    <property type="entry name" value="MetRS_core"/>
    <property type="match status" value="1"/>
</dbReference>
<dbReference type="Gene3D" id="3.40.50.620">
    <property type="entry name" value="HUPs"/>
    <property type="match status" value="1"/>
</dbReference>